<dbReference type="EMBL" id="KB298780">
    <property type="protein sequence ID" value="ELU08760.1"/>
    <property type="molecule type" value="Genomic_DNA"/>
</dbReference>
<keyword evidence="7" id="KW-1185">Reference proteome</keyword>
<keyword evidence="3" id="KW-0812">Transmembrane</keyword>
<reference evidence="5 7" key="2">
    <citation type="journal article" date="2013" name="Nature">
        <title>Insights into bilaterian evolution from three spiralian genomes.</title>
        <authorList>
            <person name="Simakov O."/>
            <person name="Marletaz F."/>
            <person name="Cho S.J."/>
            <person name="Edsinger-Gonzales E."/>
            <person name="Havlak P."/>
            <person name="Hellsten U."/>
            <person name="Kuo D.H."/>
            <person name="Larsson T."/>
            <person name="Lv J."/>
            <person name="Arendt D."/>
            <person name="Savage R."/>
            <person name="Osoegawa K."/>
            <person name="de Jong P."/>
            <person name="Grimwood J."/>
            <person name="Chapman J.A."/>
            <person name="Shapiro H."/>
            <person name="Aerts A."/>
            <person name="Otillar R.P."/>
            <person name="Terry A.Y."/>
            <person name="Boore J.L."/>
            <person name="Grigoriev I.V."/>
            <person name="Lindberg D.R."/>
            <person name="Seaver E.C."/>
            <person name="Weisblat D.A."/>
            <person name="Putnam N.H."/>
            <person name="Rokhsar D.S."/>
        </authorList>
    </citation>
    <scope>NUCLEOTIDE SEQUENCE</scope>
    <source>
        <strain evidence="5 7">I ESC-2004</strain>
    </source>
</reference>
<dbReference type="OMA" id="DCHNDIS"/>
<feature type="domain" description="NAD-dependent epimerase/dehydratase" evidence="4">
    <location>
        <begin position="99"/>
        <end position="294"/>
    </location>
</feature>
<evidence type="ECO:0000313" key="6">
    <source>
        <dbReference type="EnsemblMetazoa" id="CapteP217035"/>
    </source>
</evidence>
<reference evidence="7" key="1">
    <citation type="submission" date="2012-12" db="EMBL/GenBank/DDBJ databases">
        <authorList>
            <person name="Hellsten U."/>
            <person name="Grimwood J."/>
            <person name="Chapman J.A."/>
            <person name="Shapiro H."/>
            <person name="Aerts A."/>
            <person name="Otillar R.P."/>
            <person name="Terry A.Y."/>
            <person name="Boore J.L."/>
            <person name="Simakov O."/>
            <person name="Marletaz F."/>
            <person name="Cho S.-J."/>
            <person name="Edsinger-Gonzales E."/>
            <person name="Havlak P."/>
            <person name="Kuo D.-H."/>
            <person name="Larsson T."/>
            <person name="Lv J."/>
            <person name="Arendt D."/>
            <person name="Savage R."/>
            <person name="Osoegawa K."/>
            <person name="de Jong P."/>
            <person name="Lindberg D.R."/>
            <person name="Seaver E.C."/>
            <person name="Weisblat D.A."/>
            <person name="Putnam N.H."/>
            <person name="Grigoriev I.V."/>
            <person name="Rokhsar D.S."/>
        </authorList>
    </citation>
    <scope>NUCLEOTIDE SEQUENCE</scope>
    <source>
        <strain evidence="7">I ESC-2004</strain>
    </source>
</reference>
<dbReference type="InterPro" id="IPR001509">
    <property type="entry name" value="Epimerase_deHydtase"/>
</dbReference>
<gene>
    <name evidence="5" type="ORF">CAPTEDRAFT_217035</name>
</gene>
<dbReference type="Pfam" id="PF01370">
    <property type="entry name" value="Epimerase"/>
    <property type="match status" value="1"/>
</dbReference>
<dbReference type="Proteomes" id="UP000014760">
    <property type="component" value="Unassembled WGS sequence"/>
</dbReference>
<sequence length="764" mass="88498">MRNKNAKIKETSLLEAAILSTDLSVETGNLIGRGEIVRPTRGVFTFQGGEIDDTGIGKIYLDALQRSHQGQDESDPRDSSQCSTGFAYPWEDGEAMGVLVLRGASFVGFHVTKQLLEEGHKVTIVDSFDGNTLLDSGALHSKQLRTNELRKMRSRNLRIIDGDPCDLIPLRKFLKKHEFSHILYIPEELHVAKNPTRAVNETLLCISKVLERLKLHSHVHFTLLSSLSAHHVENTIPESFKKSHSLTQHNYMTLLQNSMENILEFYHFLYQLPITRIRLGQVIGEWMDLSDPVMFLLEKTLHKESVDKTFDLSDGEFAPSIYYTNQSISHIKDVVYVLMKVMQQRFYCEYFDLGARNPSSLEDLHRHMIRESKQLKSPVHILDHQQGSVLDYFGIYHPIHRVVHYIPCQHKSHIEAVLPEWSVTLKEATRQLVQWYEALHLSILPNGAQDKIFTSYFTSSKDPQRKVKMRDNNFDYIKVWYFSLLENNLEAVIFHDGLSEDFTSRLTSDNLQFQYATLNNRSTNDARFYIYYNYLMEHPEVQRVILTDVSDVQFLRNPFSFMDLLGNMLYIGTDISMFPTMNSMGWLRKRMPECFGSDSVDRGEVAGVKNYLTVYNAGVIGGTRSIMLEFLAQVIMKLDKTPFNLNCNMPVVNFVVHRYFDTRVHTGYPLTSEFYRRQADPRVTKRVVLAANTTRLVTTTSFGYYDFVWLLQLRLVTTTSFGYYNFVWLLFVWLLQLRLVTTTSFGYYDFVWLLRLRLVTTTSC</sequence>
<dbReference type="HOGENOM" id="CLU_365348_0_0_1"/>
<evidence type="ECO:0000256" key="2">
    <source>
        <dbReference type="ARBA" id="ARBA00023027"/>
    </source>
</evidence>
<protein>
    <recommendedName>
        <fullName evidence="4">NAD-dependent epimerase/dehydratase domain-containing protein</fullName>
    </recommendedName>
</protein>
<feature type="transmembrane region" description="Helical" evidence="3">
    <location>
        <begin position="726"/>
        <end position="748"/>
    </location>
</feature>
<evidence type="ECO:0000256" key="3">
    <source>
        <dbReference type="SAM" id="Phobius"/>
    </source>
</evidence>
<evidence type="ECO:0000313" key="7">
    <source>
        <dbReference type="Proteomes" id="UP000014760"/>
    </source>
</evidence>
<dbReference type="Gene3D" id="3.40.50.720">
    <property type="entry name" value="NAD(P)-binding Rossmann-like Domain"/>
    <property type="match status" value="1"/>
</dbReference>
<dbReference type="AlphaFoldDB" id="R7URD9"/>
<dbReference type="PANTHER" id="PTHR43574">
    <property type="entry name" value="EPIMERASE-RELATED"/>
    <property type="match status" value="1"/>
</dbReference>
<name>R7URD9_CAPTE</name>
<accession>R7URD9</accession>
<proteinExistence type="inferred from homology"/>
<evidence type="ECO:0000259" key="4">
    <source>
        <dbReference type="Pfam" id="PF01370"/>
    </source>
</evidence>
<keyword evidence="2" id="KW-0520">NAD</keyword>
<keyword evidence="3" id="KW-1133">Transmembrane helix</keyword>
<keyword evidence="3" id="KW-0472">Membrane</keyword>
<organism evidence="5">
    <name type="scientific">Capitella teleta</name>
    <name type="common">Polychaete worm</name>
    <dbReference type="NCBI Taxonomy" id="283909"/>
    <lineage>
        <taxon>Eukaryota</taxon>
        <taxon>Metazoa</taxon>
        <taxon>Spiralia</taxon>
        <taxon>Lophotrochozoa</taxon>
        <taxon>Annelida</taxon>
        <taxon>Polychaeta</taxon>
        <taxon>Sedentaria</taxon>
        <taxon>Scolecida</taxon>
        <taxon>Capitellidae</taxon>
        <taxon>Capitella</taxon>
    </lineage>
</organism>
<evidence type="ECO:0000313" key="5">
    <source>
        <dbReference type="EMBL" id="ELU08760.1"/>
    </source>
</evidence>
<dbReference type="EMBL" id="AMQN01006618">
    <property type="status" value="NOT_ANNOTATED_CDS"/>
    <property type="molecule type" value="Genomic_DNA"/>
</dbReference>
<dbReference type="OrthoDB" id="6324577at2759"/>
<dbReference type="EnsemblMetazoa" id="CapteT217035">
    <property type="protein sequence ID" value="CapteP217035"/>
    <property type="gene ID" value="CapteG217035"/>
</dbReference>
<comment type="similarity">
    <text evidence="1">Belongs to the NAD(P)-dependent epimerase/dehydratase family.</text>
</comment>
<evidence type="ECO:0000256" key="1">
    <source>
        <dbReference type="ARBA" id="ARBA00007637"/>
    </source>
</evidence>
<reference evidence="6" key="3">
    <citation type="submission" date="2015-06" db="UniProtKB">
        <authorList>
            <consortium name="EnsemblMetazoa"/>
        </authorList>
    </citation>
    <scope>IDENTIFICATION</scope>
</reference>
<dbReference type="STRING" id="283909.R7URD9"/>
<dbReference type="InterPro" id="IPR036291">
    <property type="entry name" value="NAD(P)-bd_dom_sf"/>
</dbReference>
<dbReference type="SUPFAM" id="SSF51735">
    <property type="entry name" value="NAD(P)-binding Rossmann-fold domains"/>
    <property type="match status" value="1"/>
</dbReference>